<feature type="region of interest" description="Disordered" evidence="1">
    <location>
        <begin position="448"/>
        <end position="478"/>
    </location>
</feature>
<dbReference type="PANTHER" id="PTHR33870">
    <property type="entry name" value="CARDIOMYOPATHY-ASSOCIATED PROTEIN"/>
    <property type="match status" value="1"/>
</dbReference>
<keyword evidence="2" id="KW-0812">Transmembrane</keyword>
<reference evidence="3 4" key="2">
    <citation type="submission" date="2024-10" db="EMBL/GenBank/DDBJ databases">
        <authorList>
            <person name="Ryan C."/>
        </authorList>
    </citation>
    <scope>NUCLEOTIDE SEQUENCE [LARGE SCALE GENOMIC DNA]</scope>
</reference>
<protein>
    <submittedName>
        <fullName evidence="3">Uncharacterized protein</fullName>
    </submittedName>
</protein>
<feature type="transmembrane region" description="Helical" evidence="2">
    <location>
        <begin position="50"/>
        <end position="72"/>
    </location>
</feature>
<evidence type="ECO:0000256" key="2">
    <source>
        <dbReference type="SAM" id="Phobius"/>
    </source>
</evidence>
<keyword evidence="4" id="KW-1185">Reference proteome</keyword>
<accession>A0ABC8VV18</accession>
<dbReference type="AlphaFoldDB" id="A0ABC8VV18"/>
<feature type="compositionally biased region" description="Polar residues" evidence="1">
    <location>
        <begin position="252"/>
        <end position="266"/>
    </location>
</feature>
<reference evidence="4" key="1">
    <citation type="submission" date="2024-06" db="EMBL/GenBank/DDBJ databases">
        <authorList>
            <person name="Ryan C."/>
        </authorList>
    </citation>
    <scope>NUCLEOTIDE SEQUENCE [LARGE SCALE GENOMIC DNA]</scope>
</reference>
<sequence length="829" mass="91757">MSFDMNKLMLHVKKIVYPSIGLGYQTACEYPVVLGIGVLLLFLHKLCPSLLSFLLSSSPVLLLTALLLGALLNYGEPCAPVIREETLENQKKSSPKSEISVAECSVEEVQNVAVTNAAKSFECPIVSIEERTSDNLVHDTHHDEENITSVSADTVLCAETSEFANKDVIVEREEEQVKEICENVELQNFESTSTERCHYDVNNQYQFGEFMSSCWQPVMRQEPCSDSESDLTESSSDASITDIIPMLDELNPSVNLGTDHPSSTFRDNLNSSSDDDEDVSEDGDLSSDEDRAVEKKDDRNNCKDYMDRNSSDTENNGNLESLMERRKAKNILKFELDRRLMDMQAADAIQKMEEASRFRVQVPSISTPKPNTFDPSNGSEEIVELPQIPDSAPSVLLPWRKPFDLDLPFGQIVGCDSRLQETWTPRSCFPSTQCRKYENLYFRHSSHLQHQNGIKPEKPEVSEKVTVDNHSGSDSEQAWNNGKLFGSLEPHVGDEIKILSAAISDVCVLEASHEINEGTENSDSINGTDSFYIQKSISSTLEANDSVSTGCEQLLVCSLSEEYNTKEDIVEADSICELNSLFKCRMEEVLEQSISESGIDQPLTDKLEHGLNRTLSTESVMPVIEARSVEELNSQFAQLNGEALECAASDSSYDDELIQDRPSEQPPVENGHTSELPTKDGHSYPTLDDLVDVNVECKSKELLTEDSELPVLEASSVEDVNSLFRQLEDEALAQMPHSPKPMVGERNGDTDSGVLVPDAHSSEGISSAFLHLSSHDDKIEIPGDGEVILDSAELNSGLHVIENNALDSDGISRSDSTKAIEIKESLERA</sequence>
<feature type="compositionally biased region" description="Basic and acidic residues" evidence="1">
    <location>
        <begin position="455"/>
        <end position="473"/>
    </location>
</feature>
<feature type="compositionally biased region" description="Basic and acidic residues" evidence="1">
    <location>
        <begin position="288"/>
        <end position="311"/>
    </location>
</feature>
<feature type="compositionally biased region" description="Acidic residues" evidence="1">
    <location>
        <begin position="273"/>
        <end position="287"/>
    </location>
</feature>
<organism evidence="3 4">
    <name type="scientific">Urochloa decumbens</name>
    <dbReference type="NCBI Taxonomy" id="240449"/>
    <lineage>
        <taxon>Eukaryota</taxon>
        <taxon>Viridiplantae</taxon>
        <taxon>Streptophyta</taxon>
        <taxon>Embryophyta</taxon>
        <taxon>Tracheophyta</taxon>
        <taxon>Spermatophyta</taxon>
        <taxon>Magnoliopsida</taxon>
        <taxon>Liliopsida</taxon>
        <taxon>Poales</taxon>
        <taxon>Poaceae</taxon>
        <taxon>PACMAD clade</taxon>
        <taxon>Panicoideae</taxon>
        <taxon>Panicodae</taxon>
        <taxon>Paniceae</taxon>
        <taxon>Melinidinae</taxon>
        <taxon>Urochloa</taxon>
    </lineage>
</organism>
<dbReference type="Proteomes" id="UP001497457">
    <property type="component" value="Chromosome 10rd"/>
</dbReference>
<feature type="region of interest" description="Disordered" evidence="1">
    <location>
        <begin position="250"/>
        <end position="320"/>
    </location>
</feature>
<feature type="transmembrane region" description="Helical" evidence="2">
    <location>
        <begin position="20"/>
        <end position="43"/>
    </location>
</feature>
<feature type="region of interest" description="Disordered" evidence="1">
    <location>
        <begin position="650"/>
        <end position="687"/>
    </location>
</feature>
<evidence type="ECO:0000313" key="3">
    <source>
        <dbReference type="EMBL" id="CAL4897066.1"/>
    </source>
</evidence>
<gene>
    <name evidence="3" type="ORF">URODEC1_LOCUS7036</name>
</gene>
<name>A0ABC8VV18_9POAL</name>
<dbReference type="PANTHER" id="PTHR33870:SF7">
    <property type="entry name" value="OS12G0127650 PROTEIN"/>
    <property type="match status" value="1"/>
</dbReference>
<keyword evidence="2" id="KW-0472">Membrane</keyword>
<proteinExistence type="predicted"/>
<keyword evidence="2" id="KW-1133">Transmembrane helix</keyword>
<evidence type="ECO:0000256" key="1">
    <source>
        <dbReference type="SAM" id="MobiDB-lite"/>
    </source>
</evidence>
<dbReference type="EMBL" id="OZ075120">
    <property type="protein sequence ID" value="CAL4897066.1"/>
    <property type="molecule type" value="Genomic_DNA"/>
</dbReference>
<evidence type="ECO:0000313" key="4">
    <source>
        <dbReference type="Proteomes" id="UP001497457"/>
    </source>
</evidence>